<protein>
    <recommendedName>
        <fullName evidence="4">TIL domain-containing protein</fullName>
    </recommendedName>
</protein>
<accession>A0ABR1BLS3</accession>
<organism evidence="5 6">
    <name type="scientific">Necator americanus</name>
    <name type="common">Human hookworm</name>
    <dbReference type="NCBI Taxonomy" id="51031"/>
    <lineage>
        <taxon>Eukaryota</taxon>
        <taxon>Metazoa</taxon>
        <taxon>Ecdysozoa</taxon>
        <taxon>Nematoda</taxon>
        <taxon>Chromadorea</taxon>
        <taxon>Rhabditida</taxon>
        <taxon>Rhabditina</taxon>
        <taxon>Rhabditomorpha</taxon>
        <taxon>Strongyloidea</taxon>
        <taxon>Ancylostomatidae</taxon>
        <taxon>Bunostominae</taxon>
        <taxon>Necator</taxon>
    </lineage>
</organism>
<evidence type="ECO:0000313" key="6">
    <source>
        <dbReference type="Proteomes" id="UP001303046"/>
    </source>
</evidence>
<dbReference type="InterPro" id="IPR002919">
    <property type="entry name" value="TIL_dom"/>
</dbReference>
<gene>
    <name evidence="5" type="primary">Necator_chrI.g1351</name>
    <name evidence="5" type="ORF">RB195_005225</name>
</gene>
<proteinExistence type="predicted"/>
<evidence type="ECO:0000256" key="2">
    <source>
        <dbReference type="ARBA" id="ARBA00022900"/>
    </source>
</evidence>
<evidence type="ECO:0000256" key="1">
    <source>
        <dbReference type="ARBA" id="ARBA00022690"/>
    </source>
</evidence>
<keyword evidence="1" id="KW-0646">Protease inhibitor</keyword>
<feature type="domain" description="TIL" evidence="4">
    <location>
        <begin position="79"/>
        <end position="132"/>
    </location>
</feature>
<sequence>MWHDMSGGRALPTARSGASKMNRSWDVKLFPAAFSALYKVSTILLTESTYAMKLAVHILIFLTAHIIMCTRGDFLETACGENGTYFSCYNGCEPTCAHPDVACLAVCGGGGCVCKRNFLRNKDGKCVLKEEC</sequence>
<dbReference type="InterPro" id="IPR051368">
    <property type="entry name" value="SerProtInhib-TIL_Domain"/>
</dbReference>
<keyword evidence="2" id="KW-0722">Serine protease inhibitor</keyword>
<reference evidence="5 6" key="1">
    <citation type="submission" date="2023-08" db="EMBL/GenBank/DDBJ databases">
        <title>A Necator americanus chromosomal reference genome.</title>
        <authorList>
            <person name="Ilik V."/>
            <person name="Petrzelkova K.J."/>
            <person name="Pardy F."/>
            <person name="Fuh T."/>
            <person name="Niatou-Singa F.S."/>
            <person name="Gouil Q."/>
            <person name="Baker L."/>
            <person name="Ritchie M.E."/>
            <person name="Jex A.R."/>
            <person name="Gazzola D."/>
            <person name="Li H."/>
            <person name="Toshio Fujiwara R."/>
            <person name="Zhan B."/>
            <person name="Aroian R.V."/>
            <person name="Pafco B."/>
            <person name="Schwarz E.M."/>
        </authorList>
    </citation>
    <scope>NUCLEOTIDE SEQUENCE [LARGE SCALE GENOMIC DNA]</scope>
    <source>
        <strain evidence="5 6">Aroian</strain>
        <tissue evidence="5">Whole animal</tissue>
    </source>
</reference>
<evidence type="ECO:0000259" key="4">
    <source>
        <dbReference type="Pfam" id="PF01826"/>
    </source>
</evidence>
<dbReference type="Proteomes" id="UP001303046">
    <property type="component" value="Unassembled WGS sequence"/>
</dbReference>
<dbReference type="PANTHER" id="PTHR23259:SF70">
    <property type="entry name" value="ACCESSORY GLAND PROTEIN ACP62F-RELATED"/>
    <property type="match status" value="1"/>
</dbReference>
<dbReference type="SUPFAM" id="SSF57567">
    <property type="entry name" value="Serine protease inhibitors"/>
    <property type="match status" value="1"/>
</dbReference>
<keyword evidence="6" id="KW-1185">Reference proteome</keyword>
<comment type="caution">
    <text evidence="5">The sequence shown here is derived from an EMBL/GenBank/DDBJ whole genome shotgun (WGS) entry which is preliminary data.</text>
</comment>
<dbReference type="InterPro" id="IPR036084">
    <property type="entry name" value="Ser_inhib-like_sf"/>
</dbReference>
<evidence type="ECO:0000256" key="3">
    <source>
        <dbReference type="ARBA" id="ARBA00023157"/>
    </source>
</evidence>
<keyword evidence="3" id="KW-1015">Disulfide bond</keyword>
<dbReference type="EMBL" id="JAVFWL010000001">
    <property type="protein sequence ID" value="KAK6727399.1"/>
    <property type="molecule type" value="Genomic_DNA"/>
</dbReference>
<dbReference type="Gene3D" id="2.10.25.10">
    <property type="entry name" value="Laminin"/>
    <property type="match status" value="1"/>
</dbReference>
<dbReference type="Pfam" id="PF01826">
    <property type="entry name" value="TIL"/>
    <property type="match status" value="1"/>
</dbReference>
<dbReference type="PANTHER" id="PTHR23259">
    <property type="entry name" value="RIDDLE"/>
    <property type="match status" value="1"/>
</dbReference>
<evidence type="ECO:0000313" key="5">
    <source>
        <dbReference type="EMBL" id="KAK6727399.1"/>
    </source>
</evidence>
<dbReference type="CDD" id="cd19941">
    <property type="entry name" value="TIL"/>
    <property type="match status" value="1"/>
</dbReference>
<name>A0ABR1BLS3_NECAM</name>